<reference evidence="2" key="1">
    <citation type="journal article" date="2022" name="Mol. Ecol. Resour.">
        <title>The genomes of chicory, endive, great burdock and yacon provide insights into Asteraceae palaeo-polyploidization history and plant inulin production.</title>
        <authorList>
            <person name="Fan W."/>
            <person name="Wang S."/>
            <person name="Wang H."/>
            <person name="Wang A."/>
            <person name="Jiang F."/>
            <person name="Liu H."/>
            <person name="Zhao H."/>
            <person name="Xu D."/>
            <person name="Zhang Y."/>
        </authorList>
    </citation>
    <scope>NUCLEOTIDE SEQUENCE [LARGE SCALE GENOMIC DNA]</scope>
    <source>
        <strain evidence="2">cv. Punajuju</strain>
    </source>
</reference>
<keyword evidence="2" id="KW-1185">Reference proteome</keyword>
<gene>
    <name evidence="1" type="ORF">L2E82_30736</name>
</gene>
<proteinExistence type="predicted"/>
<organism evidence="1 2">
    <name type="scientific">Cichorium intybus</name>
    <name type="common">Chicory</name>
    <dbReference type="NCBI Taxonomy" id="13427"/>
    <lineage>
        <taxon>Eukaryota</taxon>
        <taxon>Viridiplantae</taxon>
        <taxon>Streptophyta</taxon>
        <taxon>Embryophyta</taxon>
        <taxon>Tracheophyta</taxon>
        <taxon>Spermatophyta</taxon>
        <taxon>Magnoliopsida</taxon>
        <taxon>eudicotyledons</taxon>
        <taxon>Gunneridae</taxon>
        <taxon>Pentapetalae</taxon>
        <taxon>asterids</taxon>
        <taxon>campanulids</taxon>
        <taxon>Asterales</taxon>
        <taxon>Asteraceae</taxon>
        <taxon>Cichorioideae</taxon>
        <taxon>Cichorieae</taxon>
        <taxon>Cichoriinae</taxon>
        <taxon>Cichorium</taxon>
    </lineage>
</organism>
<protein>
    <submittedName>
        <fullName evidence="1">Uncharacterized protein</fullName>
    </submittedName>
</protein>
<reference evidence="1 2" key="2">
    <citation type="journal article" date="2022" name="Mol. Ecol. Resour.">
        <title>The genomes of chicory, endive, great burdock and yacon provide insights into Asteraceae paleo-polyploidization history and plant inulin production.</title>
        <authorList>
            <person name="Fan W."/>
            <person name="Wang S."/>
            <person name="Wang H."/>
            <person name="Wang A."/>
            <person name="Jiang F."/>
            <person name="Liu H."/>
            <person name="Zhao H."/>
            <person name="Xu D."/>
            <person name="Zhang Y."/>
        </authorList>
    </citation>
    <scope>NUCLEOTIDE SEQUENCE [LARGE SCALE GENOMIC DNA]</scope>
    <source>
        <strain evidence="2">cv. Punajuju</strain>
        <tissue evidence="1">Leaves</tissue>
    </source>
</reference>
<dbReference type="EMBL" id="CM042013">
    <property type="protein sequence ID" value="KAI3740308.1"/>
    <property type="molecule type" value="Genomic_DNA"/>
</dbReference>
<evidence type="ECO:0000313" key="1">
    <source>
        <dbReference type="EMBL" id="KAI3740308.1"/>
    </source>
</evidence>
<sequence length="69" mass="7694">MTDYSNQQSYVFLLVGSPSSASEQRHSLLRDRFTKNVRSATTAANNHHLHQIGLIFVSASLIPSIVHRS</sequence>
<evidence type="ECO:0000313" key="2">
    <source>
        <dbReference type="Proteomes" id="UP001055811"/>
    </source>
</evidence>
<accession>A0ACB9D1I1</accession>
<dbReference type="Proteomes" id="UP001055811">
    <property type="component" value="Linkage Group LG05"/>
</dbReference>
<comment type="caution">
    <text evidence="1">The sequence shown here is derived from an EMBL/GenBank/DDBJ whole genome shotgun (WGS) entry which is preliminary data.</text>
</comment>
<name>A0ACB9D1I1_CICIN</name>